<dbReference type="Proteomes" id="UP000001950">
    <property type="component" value="Chromosome 3"/>
</dbReference>
<dbReference type="GeneID" id="3864678"/>
<accession>Q4UCR1</accession>
<keyword evidence="2" id="KW-0812">Transmembrane</keyword>
<evidence type="ECO:0000256" key="1">
    <source>
        <dbReference type="SAM" id="MobiDB-lite"/>
    </source>
</evidence>
<gene>
    <name evidence="3" type="ORF">TA05465</name>
</gene>
<feature type="region of interest" description="Disordered" evidence="1">
    <location>
        <begin position="1255"/>
        <end position="1277"/>
    </location>
</feature>
<feature type="transmembrane region" description="Helical" evidence="2">
    <location>
        <begin position="145"/>
        <end position="166"/>
    </location>
</feature>
<dbReference type="KEGG" id="tan:TA05465"/>
<dbReference type="VEuPathDB" id="PiroplasmaDB:TA05465"/>
<feature type="compositionally biased region" description="Low complexity" evidence="1">
    <location>
        <begin position="1940"/>
        <end position="1953"/>
    </location>
</feature>
<feature type="compositionally biased region" description="Polar residues" evidence="1">
    <location>
        <begin position="1255"/>
        <end position="1275"/>
    </location>
</feature>
<dbReference type="InterPro" id="IPR045197">
    <property type="entry name" value="NUP210-like"/>
</dbReference>
<dbReference type="RefSeq" id="XP_954866.1">
    <property type="nucleotide sequence ID" value="XM_949773.1"/>
</dbReference>
<evidence type="ECO:0000313" key="4">
    <source>
        <dbReference type="Proteomes" id="UP000001950"/>
    </source>
</evidence>
<evidence type="ECO:0000313" key="3">
    <source>
        <dbReference type="EMBL" id="CAI75390.1"/>
    </source>
</evidence>
<dbReference type="PANTHER" id="PTHR23019:SF0">
    <property type="entry name" value="NUCLEAR PORE MEMBRANE GLYCOPROTEIN 210"/>
    <property type="match status" value="1"/>
</dbReference>
<feature type="compositionally biased region" description="Low complexity" evidence="1">
    <location>
        <begin position="1719"/>
        <end position="1731"/>
    </location>
</feature>
<dbReference type="OrthoDB" id="361283at2759"/>
<keyword evidence="4" id="KW-1185">Reference proteome</keyword>
<feature type="transmembrane region" description="Helical" evidence="2">
    <location>
        <begin position="228"/>
        <end position="248"/>
    </location>
</feature>
<reference evidence="3 4" key="1">
    <citation type="journal article" date="2005" name="Science">
        <title>Genome of the host-cell transforming parasite Theileria annulata compared with T. parva.</title>
        <authorList>
            <person name="Pain A."/>
            <person name="Renauld H."/>
            <person name="Berriman M."/>
            <person name="Murphy L."/>
            <person name="Yeats C.A."/>
            <person name="Weir W."/>
            <person name="Kerhornou A."/>
            <person name="Aslett M."/>
            <person name="Bishop R."/>
            <person name="Bouchier C."/>
            <person name="Cochet M."/>
            <person name="Coulson R.M.R."/>
            <person name="Cronin A."/>
            <person name="de Villiers E.P."/>
            <person name="Fraser A."/>
            <person name="Fosker N."/>
            <person name="Gardner M."/>
            <person name="Goble A."/>
            <person name="Griffiths-Jones S."/>
            <person name="Harris D.E."/>
            <person name="Katzer F."/>
            <person name="Larke N."/>
            <person name="Lord A."/>
            <person name="Maser P."/>
            <person name="McKellar S."/>
            <person name="Mooney P."/>
            <person name="Morton F."/>
            <person name="Nene V."/>
            <person name="O'Neil S."/>
            <person name="Price C."/>
            <person name="Quail M.A."/>
            <person name="Rabbinowitsch E."/>
            <person name="Rawlings N.D."/>
            <person name="Rutter S."/>
            <person name="Saunders D."/>
            <person name="Seeger K."/>
            <person name="Shah T."/>
            <person name="Squares R."/>
            <person name="Squares S."/>
            <person name="Tivey A."/>
            <person name="Walker A.R."/>
            <person name="Woodward J."/>
            <person name="Dobbelaere D.A.E."/>
            <person name="Langsley G."/>
            <person name="Rajandream M.A."/>
            <person name="McKeever D."/>
            <person name="Shiels B."/>
            <person name="Tait A."/>
            <person name="Barrell B.G."/>
            <person name="Hall N."/>
        </authorList>
    </citation>
    <scope>NUCLEOTIDE SEQUENCE [LARGE SCALE GENOMIC DNA]</scope>
    <source>
        <strain evidence="4">Ankara</strain>
    </source>
</reference>
<dbReference type="EMBL" id="CR940352">
    <property type="protein sequence ID" value="CAI75390.1"/>
    <property type="molecule type" value="Genomic_DNA"/>
</dbReference>
<keyword evidence="2" id="KW-0472">Membrane</keyword>
<keyword evidence="2" id="KW-1133">Transmembrane helix</keyword>
<dbReference type="OMA" id="NVMKPHS"/>
<dbReference type="PANTHER" id="PTHR23019">
    <property type="entry name" value="NUCLEAR PORE MEMBRANE GLYCOPROTEIN GP210-RELATED"/>
    <property type="match status" value="1"/>
</dbReference>
<proteinExistence type="predicted"/>
<dbReference type="eggNOG" id="ENOG502T0VY">
    <property type="taxonomic scope" value="Eukaryota"/>
</dbReference>
<protein>
    <submittedName>
        <fullName evidence="3">Uncharacterized protein</fullName>
    </submittedName>
</protein>
<feature type="region of interest" description="Disordered" evidence="1">
    <location>
        <begin position="1713"/>
        <end position="1739"/>
    </location>
</feature>
<name>Q4UCR1_THEAN</name>
<feature type="region of interest" description="Disordered" evidence="1">
    <location>
        <begin position="1921"/>
        <end position="1953"/>
    </location>
</feature>
<sequence>MRDRLLLENLDEGKPAIWHRNTLSLINENKFDNLKKSTPTQIVYPNSSFNIGLPVDSINLQESSNTNYDGKPLFTFYSHGILFTYIRINYHFKPILISFLDPLYDEDGNDKPLIVYASNKPANPTASNAYGPLFVYSLLSMLRSLIYICMHVDLIIIVVYTGSYCLRYSFRSSFATITRFIKIHLRFLWYLPSSNLVFKPVTRLNTLHFASGGSLYSLAPYTQYSESMFYIIAKMLSKIFIVAYFYLFSVLCNFSQVPSQVLLPRTSVYTSKRTNQPITVNTQFTLKIEPTLCVIWKIQDPQLLAFDKNNFTHQKSRPSQESGELDPNTPNELKNCLPSAIINTVPLNFKTDTNFILQYTYNSEKNEKKIKNEKTEKKIKNEIEKKLNTGSESEIEALKSVSDLRTFVFAYDPNFRFHGVTEVVISKLEHLTVETAYRKISKNQTFTLKLRGFDKVGNTFTSLEGLPFYLYFSGARIFDILDNEGELHSEKRASVLAKANDLDLPENTTLVTDVLMLKGVKVGKTNLKFGLILDEYADVETQPVEFVVNDSVVLSHEQLYLLDNSSFQLTLKYPSSEYLYQYPNGNNEIDLLNYEWSTDGDKSKLTLNKGFIKVHLHSESKEKTLSDHVGYKCVVYCKDIRTDQVLKTYVNVMKPHSVVIKHNSLNSFNNCLMNKDLLQLKDLKAKLTDGQYEDYLNTISESDSELSECYQHKQEERDVINLFEGNHYLFKLNLLTYNKNVFDAIDANALSFNSTSTGEDNELLKLMKQKNNYYIFKANKIGCQYYSVSYGLPNSENPETLSNKYQICVLDQVKLQGFEANKTKLKDGYPCSERPLVVLVGDEFELNPKGGSGRYRYELDNCHVENNKFLCNKKGTYQLKIVDSNNEENGVVLQVISTTIKSSKFHHVSSGATVSEFHNQVNVRLNQSFSLRLSLFGDLQGFKPMFKDKFGPEDSMLYSFNYLTKPNYLIPFNDREKKLSEEDLPDNMPRMLSYDKSVLEFKGVEKELGGLLLLNFHTLACNTTKIRLDLELIKSLKETPKALDLVQEQGGVKFEELVVNVYRDPTLYVNEKYQLPVINLTTVTPHSQEQVLANIPVGAMLELNYKYGVPNAKPKLLSGDETNSVLHIETLTPSDKDSGNGFMVYCLNEGTDEVSFEQLDYKKTYKITCSMPKYNRIYPLNKVTNDLYELVQTSYEQQQSGLEKDKEVERRYTVNKNKVNRYINLLYDSNNNILLPSKLYRPYFNLYTQNSQETTNSQYEELSKSQYQDLSTSSPEELGKEEGMMVFKLNDFYRGSEMKLVGVYRYENYPENYSETFNKVHKYKKFNQQLLNTLKNNQWDKKNKTYVFQDTLHLNTVSNPSLILVDSNKSEQQYNELDVMYNNKFEYRLYVYGGSQNYSLTTHTPNVKFSFSKVYSFETEDSRRNLNFEDTLGDELLPVSVKDTHMVVNLFDNDKLRGSGRFLTFSSDELEDVVLGIKDDDMLWCDALKINIHLRRPNNLKMYISPVLPVGSNQKYPKLKLMKEQEQLLFLDEKYKLSLECYYNNRKLSPKTTMLSFQLLDDNILMKVENKELRSRVEQQLRNELMVRGDEEVLLKTAELGTSTLLVRDLEGNLKVPFKFKVSNKPVLSFEMLTILPGTKFDVSFENIISNGNLIVKTTCTSGQHQGRDTGKERKNSLQFDNLGTYKHNVEVMYAENELTRLKHQMTTNVSKPTRMVLSLSSSSESESSGSEENKSEYTVDRNSVHNLNVLVFDDKDNLFTPLYLSNPSLRFHYRFTNTCKLLNDPMNTTQVEEESNRNNLQLLVTEDCELEVMLKYNNSVVQSKKVEFKVKQVETLFGDQDTEEVEESDYKCASVDMEESLCYGGVYEISKSFRSYPENKLKHLGNNLYKVTSEGSVMITTESNVYNLNLLRPTHFSLSTVKTKETSENRRNNNELEQENMNSNDSNIMNSNDSKLKFKVNLYANRSKLRMPLNSKFTVRFKDQSVFTYKLEKQLLTLTPNNPGETTMEILFNTASEETTNSRPKEGRLNRIYHLKNTVTDRTSEVSAIQGGEVYLAGRTINTVVANIDVNTHEFSKLLKNKYTIKTFKPTFGTESEMTYINLTETLNSEAKVKSKLSSNRGTYKIFLNMVTDTLNMLFTTARFGTSSSKESVRLFSVSTLRDSYHCTGCQCRLQLKYKLESPITLSQLHSANTLLYEYYTRRRRDENMEDLMRMFSSPLYGIDDTMWNKEFGAVGDSALKLNSLGKQTFKNSTNDQFVISTVPFNSANFKFKQVNDSTILLLPNSTNHKEEVVLGNAKNVDYYNYELKYKFTNQMLDKLFYLKPTYKPYTESEHNELSDTSLIHRLGYTMMLINTYNRDWSILKNYLRTMSNDLLKGKHKLTLTIFNPVNETHKDNVKLFEQELEVHLPEIILFVDGNGNILNEINENNLNNLVHAYPLNSSYKLHITSDQFLLKTIEKSGQLTTFIVYCNASPDMVQRSKQDLENEQVGDYLMVLDANDNIVAKIKINTDLSSISTGGLKLTQLNILNRAKFSDLLHISLVVAIVLFILFVHNTIKNSQFHEPMVPLKLDRTLPKSFQHLYQTNYNYKSYQ</sequence>
<evidence type="ECO:0000256" key="2">
    <source>
        <dbReference type="SAM" id="Phobius"/>
    </source>
</evidence>
<organism evidence="3 4">
    <name type="scientific">Theileria annulata</name>
    <dbReference type="NCBI Taxonomy" id="5874"/>
    <lineage>
        <taxon>Eukaryota</taxon>
        <taxon>Sar</taxon>
        <taxon>Alveolata</taxon>
        <taxon>Apicomplexa</taxon>
        <taxon>Aconoidasida</taxon>
        <taxon>Piroplasmida</taxon>
        <taxon>Theileriidae</taxon>
        <taxon>Theileria</taxon>
    </lineage>
</organism>
<dbReference type="InParanoid" id="Q4UCR1"/>
<feature type="transmembrane region" description="Helical" evidence="2">
    <location>
        <begin position="2538"/>
        <end position="2558"/>
    </location>
</feature>
<dbReference type="STRING" id="5874.Q4UCR1"/>
<feature type="compositionally biased region" description="Basic and acidic residues" evidence="1">
    <location>
        <begin position="1923"/>
        <end position="1935"/>
    </location>
</feature>